<dbReference type="PANTHER" id="PTHR31315:SF1">
    <property type="entry name" value="PROTEIN SIP5"/>
    <property type="match status" value="1"/>
</dbReference>
<dbReference type="GO" id="GO:0005737">
    <property type="term" value="C:cytoplasm"/>
    <property type="evidence" value="ECO:0007669"/>
    <property type="project" value="TreeGrafter"/>
</dbReference>
<protein>
    <submittedName>
        <fullName evidence="1">Uncharacterized protein</fullName>
    </submittedName>
</protein>
<dbReference type="EMBL" id="JAXIOK010000005">
    <property type="protein sequence ID" value="KAK4771503.1"/>
    <property type="molecule type" value="Genomic_DNA"/>
</dbReference>
<gene>
    <name evidence="1" type="ORF">SAY87_032035</name>
</gene>
<keyword evidence="2" id="KW-1185">Reference proteome</keyword>
<dbReference type="AlphaFoldDB" id="A0AAN7KW39"/>
<accession>A0AAN7KW39</accession>
<comment type="caution">
    <text evidence="1">The sequence shown here is derived from an EMBL/GenBank/DDBJ whole genome shotgun (WGS) entry which is preliminary data.</text>
</comment>
<evidence type="ECO:0000313" key="1">
    <source>
        <dbReference type="EMBL" id="KAK4771503.1"/>
    </source>
</evidence>
<sequence>MGNKLGRRRQLVVEKYTSPQGLYQHKDVDIKKLRELILEFKLAPCYPGDEDECTRDL</sequence>
<dbReference type="PANTHER" id="PTHR31315">
    <property type="entry name" value="PROTEIN SIP5"/>
    <property type="match status" value="1"/>
</dbReference>
<dbReference type="InterPro" id="IPR039301">
    <property type="entry name" value="Sip5/DA2"/>
</dbReference>
<reference evidence="1 2" key="1">
    <citation type="journal article" date="2023" name="Hortic Res">
        <title>Pangenome of water caltrop reveals structural variations and asymmetric subgenome divergence after allopolyploidization.</title>
        <authorList>
            <person name="Zhang X."/>
            <person name="Chen Y."/>
            <person name="Wang L."/>
            <person name="Yuan Y."/>
            <person name="Fang M."/>
            <person name="Shi L."/>
            <person name="Lu R."/>
            <person name="Comes H.P."/>
            <person name="Ma Y."/>
            <person name="Chen Y."/>
            <person name="Huang G."/>
            <person name="Zhou Y."/>
            <person name="Zheng Z."/>
            <person name="Qiu Y."/>
        </authorList>
    </citation>
    <scope>NUCLEOTIDE SEQUENCE [LARGE SCALE GENOMIC DNA]</scope>
    <source>
        <tissue evidence="1">Roots</tissue>
    </source>
</reference>
<evidence type="ECO:0000313" key="2">
    <source>
        <dbReference type="Proteomes" id="UP001345219"/>
    </source>
</evidence>
<proteinExistence type="predicted"/>
<dbReference type="Proteomes" id="UP001345219">
    <property type="component" value="Chromosome 24"/>
</dbReference>
<name>A0AAN7KW39_9MYRT</name>
<organism evidence="1 2">
    <name type="scientific">Trapa incisa</name>
    <dbReference type="NCBI Taxonomy" id="236973"/>
    <lineage>
        <taxon>Eukaryota</taxon>
        <taxon>Viridiplantae</taxon>
        <taxon>Streptophyta</taxon>
        <taxon>Embryophyta</taxon>
        <taxon>Tracheophyta</taxon>
        <taxon>Spermatophyta</taxon>
        <taxon>Magnoliopsida</taxon>
        <taxon>eudicotyledons</taxon>
        <taxon>Gunneridae</taxon>
        <taxon>Pentapetalae</taxon>
        <taxon>rosids</taxon>
        <taxon>malvids</taxon>
        <taxon>Myrtales</taxon>
        <taxon>Lythraceae</taxon>
        <taxon>Trapa</taxon>
    </lineage>
</organism>